<feature type="transmembrane region" description="Helical" evidence="1">
    <location>
        <begin position="282"/>
        <end position="302"/>
    </location>
</feature>
<keyword evidence="1" id="KW-0472">Membrane</keyword>
<dbReference type="Proteomes" id="UP000178176">
    <property type="component" value="Unassembled WGS sequence"/>
</dbReference>
<keyword evidence="1" id="KW-0812">Transmembrane</keyword>
<feature type="transmembrane region" description="Helical" evidence="1">
    <location>
        <begin position="91"/>
        <end position="111"/>
    </location>
</feature>
<gene>
    <name evidence="2" type="ORF">A2876_03600</name>
</gene>
<evidence type="ECO:0000256" key="1">
    <source>
        <dbReference type="SAM" id="Phobius"/>
    </source>
</evidence>
<feature type="transmembrane region" description="Helical" evidence="1">
    <location>
        <begin position="210"/>
        <end position="230"/>
    </location>
</feature>
<name>A0A1F4YCB7_9BACT</name>
<reference evidence="2 3" key="1">
    <citation type="journal article" date="2016" name="Nat. Commun.">
        <title>Thousands of microbial genomes shed light on interconnected biogeochemical processes in an aquifer system.</title>
        <authorList>
            <person name="Anantharaman K."/>
            <person name="Brown C.T."/>
            <person name="Hug L.A."/>
            <person name="Sharon I."/>
            <person name="Castelle C.J."/>
            <person name="Probst A.J."/>
            <person name="Thomas B.C."/>
            <person name="Singh A."/>
            <person name="Wilkins M.J."/>
            <person name="Karaoz U."/>
            <person name="Brodie E.L."/>
            <person name="Williams K.H."/>
            <person name="Hubbard S.S."/>
            <person name="Banfield J.F."/>
        </authorList>
    </citation>
    <scope>NUCLEOTIDE SEQUENCE [LARGE SCALE GENOMIC DNA]</scope>
</reference>
<accession>A0A1F4YCB7</accession>
<sequence length="544" mass="60590">MPLLVILIFSLTGLSALLHPGLFTAHDIWHNVARLYHYYHTVRDGQFPPYWISSMAQGFGYPLFFFSYHLPWLVGLPLLLAGLSIPTVTKLLFYLPYFLSGLTFYISSHLITKNRPASLIGSILYLWAPHRFLVTLVSASTGVAWTFVFIPLYLSSLYLILSGSRSQTAKLFLPVGLSGLILSHLLTTLTLAVPTLVLILINIKKISTSVAVTLIVTYSIGLLLSSFYLLPSLYYSRLTRASAYKQGGFATIYQTGFVNFRQLIYSKWGYGPVKFSAKDGEISYQVGLAQWASVFLLLIFSLRPSSHRPLIFGLLISYSLSVFLIIDPSRPIWDFVEKFISLDYPARFLVPATYLASLSASLTFIHTPKSLHPLLLLLIPLALYTNRNHIRVNLYTDVPLKTYIDSEATTSTHNEYFPAQAAVSLLNRPAPPLDPPLPVSNFSQGSIGLSFSVATSSATQISLRQIDFPGQHVYLDNQEIPKITDSLGRLSLTLPPGSHTVSTRFLPTLLIKFSWALTTLGLVLLFKVVNARNTTFARAEPKSK</sequence>
<feature type="transmembrane region" description="Helical" evidence="1">
    <location>
        <begin position="143"/>
        <end position="161"/>
    </location>
</feature>
<feature type="transmembrane region" description="Helical" evidence="1">
    <location>
        <begin position="59"/>
        <end position="79"/>
    </location>
</feature>
<feature type="transmembrane region" description="Helical" evidence="1">
    <location>
        <begin position="181"/>
        <end position="203"/>
    </location>
</feature>
<feature type="transmembrane region" description="Helical" evidence="1">
    <location>
        <begin position="309"/>
        <end position="326"/>
    </location>
</feature>
<dbReference type="AlphaFoldDB" id="A0A1F4YCB7"/>
<keyword evidence="1" id="KW-1133">Transmembrane helix</keyword>
<comment type="caution">
    <text evidence="2">The sequence shown here is derived from an EMBL/GenBank/DDBJ whole genome shotgun (WGS) entry which is preliminary data.</text>
</comment>
<feature type="transmembrane region" description="Helical" evidence="1">
    <location>
        <begin position="509"/>
        <end position="529"/>
    </location>
</feature>
<evidence type="ECO:0000313" key="3">
    <source>
        <dbReference type="Proteomes" id="UP000178176"/>
    </source>
</evidence>
<protein>
    <recommendedName>
        <fullName evidence="4">Membrane protein 6-pyruvoyl-tetrahydropterin synthase-related domain-containing protein</fullName>
    </recommendedName>
</protein>
<proteinExistence type="predicted"/>
<evidence type="ECO:0008006" key="4">
    <source>
        <dbReference type="Google" id="ProtNLM"/>
    </source>
</evidence>
<dbReference type="EMBL" id="MEXH01000033">
    <property type="protein sequence ID" value="OGC91620.1"/>
    <property type="molecule type" value="Genomic_DNA"/>
</dbReference>
<organism evidence="2 3">
    <name type="scientific">Candidatus Amesbacteria bacterium RIFCSPHIGHO2_01_FULL_48_32b</name>
    <dbReference type="NCBI Taxonomy" id="1797253"/>
    <lineage>
        <taxon>Bacteria</taxon>
        <taxon>Candidatus Amesiibacteriota</taxon>
    </lineage>
</organism>
<evidence type="ECO:0000313" key="2">
    <source>
        <dbReference type="EMBL" id="OGC91620.1"/>
    </source>
</evidence>